<comment type="caution">
    <text evidence="2">The sequence shown here is derived from an EMBL/GenBank/DDBJ whole genome shotgun (WGS) entry which is preliminary data.</text>
</comment>
<evidence type="ECO:0000313" key="2">
    <source>
        <dbReference type="EMBL" id="KAJ8436391.1"/>
    </source>
</evidence>
<protein>
    <submittedName>
        <fullName evidence="2">Uncharacterized protein</fullName>
    </submittedName>
</protein>
<accession>A0A9Q1K383</accession>
<sequence length="152" mass="16952">MGSVRHSRYLEEFHDHHDRYLTTVSGQAGEENHRSYEFHDGGVQTLFVMEPILVEEVRGSARPSASEADHLGPTGPSQGSRGGSNVQNSLHIEYSPFSTDNLFYEENGCTSIECKELKKALHELADKGQIDRFLKTGQGAFHKGPIQSHKEL</sequence>
<feature type="region of interest" description="Disordered" evidence="1">
    <location>
        <begin position="58"/>
        <end position="88"/>
    </location>
</feature>
<feature type="compositionally biased region" description="Polar residues" evidence="1">
    <location>
        <begin position="75"/>
        <end position="88"/>
    </location>
</feature>
<dbReference type="Proteomes" id="UP001153076">
    <property type="component" value="Unassembled WGS sequence"/>
</dbReference>
<dbReference type="EMBL" id="JAKOGI010000346">
    <property type="protein sequence ID" value="KAJ8436391.1"/>
    <property type="molecule type" value="Genomic_DNA"/>
</dbReference>
<keyword evidence="3" id="KW-1185">Reference proteome</keyword>
<organism evidence="2 3">
    <name type="scientific">Carnegiea gigantea</name>
    <dbReference type="NCBI Taxonomy" id="171969"/>
    <lineage>
        <taxon>Eukaryota</taxon>
        <taxon>Viridiplantae</taxon>
        <taxon>Streptophyta</taxon>
        <taxon>Embryophyta</taxon>
        <taxon>Tracheophyta</taxon>
        <taxon>Spermatophyta</taxon>
        <taxon>Magnoliopsida</taxon>
        <taxon>eudicotyledons</taxon>
        <taxon>Gunneridae</taxon>
        <taxon>Pentapetalae</taxon>
        <taxon>Caryophyllales</taxon>
        <taxon>Cactineae</taxon>
        <taxon>Cactaceae</taxon>
        <taxon>Cactoideae</taxon>
        <taxon>Echinocereeae</taxon>
        <taxon>Carnegiea</taxon>
    </lineage>
</organism>
<gene>
    <name evidence="2" type="ORF">Cgig2_005219</name>
</gene>
<name>A0A9Q1K383_9CARY</name>
<dbReference type="AlphaFoldDB" id="A0A9Q1K383"/>
<proteinExistence type="predicted"/>
<evidence type="ECO:0000256" key="1">
    <source>
        <dbReference type="SAM" id="MobiDB-lite"/>
    </source>
</evidence>
<evidence type="ECO:0000313" key="3">
    <source>
        <dbReference type="Proteomes" id="UP001153076"/>
    </source>
</evidence>
<reference evidence="2" key="1">
    <citation type="submission" date="2022-04" db="EMBL/GenBank/DDBJ databases">
        <title>Carnegiea gigantea Genome sequencing and assembly v2.</title>
        <authorList>
            <person name="Copetti D."/>
            <person name="Sanderson M.J."/>
            <person name="Burquez A."/>
            <person name="Wojciechowski M.F."/>
        </authorList>
    </citation>
    <scope>NUCLEOTIDE SEQUENCE</scope>
    <source>
        <strain evidence="2">SGP5-SGP5p</strain>
        <tissue evidence="2">Aerial part</tissue>
    </source>
</reference>